<evidence type="ECO:0000256" key="1">
    <source>
        <dbReference type="SAM" id="Coils"/>
    </source>
</evidence>
<evidence type="ECO:0000313" key="3">
    <source>
        <dbReference type="Proteomes" id="UP000298284"/>
    </source>
</evidence>
<comment type="caution">
    <text evidence="2">The sequence shown here is derived from an EMBL/GenBank/DDBJ whole genome shotgun (WGS) entry which is preliminary data.</text>
</comment>
<feature type="coiled-coil region" evidence="1">
    <location>
        <begin position="239"/>
        <end position="312"/>
    </location>
</feature>
<dbReference type="NCBIfam" id="NF041497">
    <property type="entry name" value="MobV"/>
    <property type="match status" value="1"/>
</dbReference>
<reference evidence="2 3" key="1">
    <citation type="submission" date="2019-04" db="EMBL/GenBank/DDBJ databases">
        <authorList>
            <person name="Feng G."/>
            <person name="Zhang J."/>
            <person name="Zhu H."/>
        </authorList>
    </citation>
    <scope>NUCLEOTIDE SEQUENCE [LARGE SCALE GENOMIC DNA]</scope>
    <source>
        <strain evidence="2 3">JCM 19491</strain>
    </source>
</reference>
<dbReference type="EMBL" id="SRKZ01000013">
    <property type="protein sequence ID" value="TGD76806.1"/>
    <property type="molecule type" value="Genomic_DNA"/>
</dbReference>
<gene>
    <name evidence="2" type="ORF">EU557_25205</name>
</gene>
<name>A0A4Z0MBJ1_9BACT</name>
<dbReference type="InterPro" id="IPR001668">
    <property type="entry name" value="Mob_Pre"/>
</dbReference>
<accession>A0A4Z0MBJ1</accession>
<dbReference type="Pfam" id="PF01076">
    <property type="entry name" value="Mob_Pre"/>
    <property type="match status" value="1"/>
</dbReference>
<dbReference type="GO" id="GO:0003677">
    <property type="term" value="F:DNA binding"/>
    <property type="evidence" value="ECO:0007669"/>
    <property type="project" value="InterPro"/>
</dbReference>
<dbReference type="OrthoDB" id="8536512at2"/>
<dbReference type="Gene3D" id="3.30.930.30">
    <property type="match status" value="1"/>
</dbReference>
<sequence length="545" mass="61986">MAYAIIRVTKIASREQAQSVAHHNYRTQETPNADPALRHLNQELVNHEQRSYWDLANERIAELQLLRLRKDAVRAVEILLTASEERFAKDPATGRKTDIRDSPWVKDNLDFLRKRYGAENVIGCMLHQDESTPHLHAIVVPVMQEQRLHNGEKVGPNERLSARDLFSPAALRQLQTDYAQAMAPYGLKRGIERSTAIHQDVRRYYGAQKTSQQQLAKAVAPVVHTPLEVGKKAWYVDSGVHLQRELERLNQQAAQQLAEANAKLAELATIATANVLAQDRVRVLEKQLATSKQREQQTAATLQHKTQELTAKTEEVGTLRERFHRLIVQTAQSEALAPDLAEWAGKQQAYSQRRAEQVVATVLQGPIKDVGEVDQALRENGYTIHQTKEKSFFVREAKTAVQFPLDHLRPNGQPLHEQVQFAIERTREEQRQQERLRVARDPRSLKATITVVDAERAERIRIAFEDAGASVWQVQTLDDQRTSLSVAYRFEWEKLPKISAVLDKAHRSEGVAVEESYDAQSTRTGAVRTLLQDRQGRSRERGLSM</sequence>
<proteinExistence type="predicted"/>
<dbReference type="GO" id="GO:0006310">
    <property type="term" value="P:DNA recombination"/>
    <property type="evidence" value="ECO:0007669"/>
    <property type="project" value="InterPro"/>
</dbReference>
<dbReference type="RefSeq" id="WP_135533200.1">
    <property type="nucleotide sequence ID" value="NZ_SRKZ01000013.1"/>
</dbReference>
<evidence type="ECO:0000313" key="2">
    <source>
        <dbReference type="EMBL" id="TGD76806.1"/>
    </source>
</evidence>
<dbReference type="AlphaFoldDB" id="A0A4Z0MBJ1"/>
<evidence type="ECO:0008006" key="4">
    <source>
        <dbReference type="Google" id="ProtNLM"/>
    </source>
</evidence>
<keyword evidence="1" id="KW-0175">Coiled coil</keyword>
<dbReference type="Proteomes" id="UP000298284">
    <property type="component" value="Unassembled WGS sequence"/>
</dbReference>
<keyword evidence="3" id="KW-1185">Reference proteome</keyword>
<organism evidence="2 3">
    <name type="scientific">Hymenobacter wooponensis</name>
    <dbReference type="NCBI Taxonomy" id="1525360"/>
    <lineage>
        <taxon>Bacteria</taxon>
        <taxon>Pseudomonadati</taxon>
        <taxon>Bacteroidota</taxon>
        <taxon>Cytophagia</taxon>
        <taxon>Cytophagales</taxon>
        <taxon>Hymenobacteraceae</taxon>
        <taxon>Hymenobacter</taxon>
    </lineage>
</organism>
<dbReference type="CDD" id="cd17242">
    <property type="entry name" value="MobM_relaxase"/>
    <property type="match status" value="1"/>
</dbReference>
<protein>
    <recommendedName>
        <fullName evidence="4">Mobilization protein</fullName>
    </recommendedName>
</protein>